<dbReference type="HOGENOM" id="CLU_011822_2_0_1"/>
<name>A0A0D9VEY8_9ORYZ</name>
<feature type="chain" id="PRO_5002347345" description="BURP domain-containing protein" evidence="2">
    <location>
        <begin position="26"/>
        <end position="406"/>
    </location>
</feature>
<dbReference type="PANTHER" id="PTHR31236:SF27">
    <property type="entry name" value="BURP DOMAIN-CONTAINING PROTEIN 4"/>
    <property type="match status" value="1"/>
</dbReference>
<dbReference type="PANTHER" id="PTHR31236">
    <property type="entry name" value="BURP DOMAIN PROTEIN USPL1-LIKE"/>
    <property type="match status" value="1"/>
</dbReference>
<evidence type="ECO:0000313" key="4">
    <source>
        <dbReference type="EnsemblPlants" id="LPERR02G10710.1"/>
    </source>
</evidence>
<dbReference type="Pfam" id="PF03181">
    <property type="entry name" value="BURP"/>
    <property type="match status" value="1"/>
</dbReference>
<dbReference type="EnsemblPlants" id="LPERR02G10710.1">
    <property type="protein sequence ID" value="LPERR02G10710.1"/>
    <property type="gene ID" value="LPERR02G10710"/>
</dbReference>
<feature type="domain" description="BURP" evidence="3">
    <location>
        <begin position="163"/>
        <end position="393"/>
    </location>
</feature>
<proteinExistence type="predicted"/>
<dbReference type="InterPro" id="IPR044816">
    <property type="entry name" value="BURP"/>
</dbReference>
<keyword evidence="2" id="KW-0732">Signal</keyword>
<dbReference type="AlphaFoldDB" id="A0A0D9VEY8"/>
<reference evidence="5" key="2">
    <citation type="submission" date="2013-12" db="EMBL/GenBank/DDBJ databases">
        <authorList>
            <person name="Yu Y."/>
            <person name="Lee S."/>
            <person name="de Baynast K."/>
            <person name="Wissotski M."/>
            <person name="Liu L."/>
            <person name="Talag J."/>
            <person name="Goicoechea J."/>
            <person name="Angelova A."/>
            <person name="Jetty R."/>
            <person name="Kudrna D."/>
            <person name="Golser W."/>
            <person name="Rivera L."/>
            <person name="Zhang J."/>
            <person name="Wing R."/>
        </authorList>
    </citation>
    <scope>NUCLEOTIDE SEQUENCE</scope>
</reference>
<reference evidence="4" key="3">
    <citation type="submission" date="2015-04" db="UniProtKB">
        <authorList>
            <consortium name="EnsemblPlants"/>
        </authorList>
    </citation>
    <scope>IDENTIFICATION</scope>
</reference>
<accession>A0A0D9VEY8</accession>
<evidence type="ECO:0000256" key="1">
    <source>
        <dbReference type="SAM" id="MobiDB-lite"/>
    </source>
</evidence>
<protein>
    <recommendedName>
        <fullName evidence="3">BURP domain-containing protein</fullName>
    </recommendedName>
</protein>
<reference evidence="4 5" key="1">
    <citation type="submission" date="2012-08" db="EMBL/GenBank/DDBJ databases">
        <title>Oryza genome evolution.</title>
        <authorList>
            <person name="Wing R.A."/>
        </authorList>
    </citation>
    <scope>NUCLEOTIDE SEQUENCE</scope>
</reference>
<evidence type="ECO:0000256" key="2">
    <source>
        <dbReference type="SAM" id="SignalP"/>
    </source>
</evidence>
<dbReference type="Proteomes" id="UP000032180">
    <property type="component" value="Chromosome 2"/>
</dbReference>
<feature type="compositionally biased region" description="Polar residues" evidence="1">
    <location>
        <begin position="66"/>
        <end position="76"/>
    </location>
</feature>
<dbReference type="eggNOG" id="ENOG502QQHP">
    <property type="taxonomic scope" value="Eukaryota"/>
</dbReference>
<sequence length="406" mass="42813">MAGFIKLVVLLAIFVIVHTPSSASARPGGCDAPASPSSTQDDDEPFVDVSAYPVKWSGKSAARNVPTPSSAPPTDQQDGDDPFVDASTYPVKWSAKSAARNVPTPSSAPPPDQQDGDDPFVDVSAYPVKWSGKSAARTAPTLSSAPPPDHHGHSVMHVQRGMLFAMKSLIPGALLAEGTKLQAHGGVAAQPPTRLATRADADAVPFDYSELDAILDRFGIHPGSKKAAQVSETLLTCAEMTAASTASEDEPRICATSHEAVVEFAAFALGAGATPRAVTTVVHGRGDEPRRYMVAPNGVARIGGDATVPCHPMPYPYEVFYCHRPKDAVALSVELAGVGGDDDGDAPLGATAIAMCHMNTTMWDGRYFDLLGARRGDAICHYMPQSYVLWVARLHIWTGLYGNANI</sequence>
<dbReference type="Gramene" id="LPERR02G10710.1">
    <property type="protein sequence ID" value="LPERR02G10710.1"/>
    <property type="gene ID" value="LPERR02G10710"/>
</dbReference>
<evidence type="ECO:0000313" key="5">
    <source>
        <dbReference type="Proteomes" id="UP000032180"/>
    </source>
</evidence>
<keyword evidence="5" id="KW-1185">Reference proteome</keyword>
<dbReference type="STRING" id="77586.A0A0D9VEY8"/>
<dbReference type="SMART" id="SM01045">
    <property type="entry name" value="BURP"/>
    <property type="match status" value="1"/>
</dbReference>
<dbReference type="InterPro" id="IPR004873">
    <property type="entry name" value="BURP_dom"/>
</dbReference>
<feature type="signal peptide" evidence="2">
    <location>
        <begin position="1"/>
        <end position="25"/>
    </location>
</feature>
<evidence type="ECO:0000259" key="3">
    <source>
        <dbReference type="PROSITE" id="PS51277"/>
    </source>
</evidence>
<feature type="region of interest" description="Disordered" evidence="1">
    <location>
        <begin position="22"/>
        <end position="124"/>
    </location>
</feature>
<dbReference type="PROSITE" id="PS51277">
    <property type="entry name" value="BURP"/>
    <property type="match status" value="1"/>
</dbReference>
<organism evidence="4 5">
    <name type="scientific">Leersia perrieri</name>
    <dbReference type="NCBI Taxonomy" id="77586"/>
    <lineage>
        <taxon>Eukaryota</taxon>
        <taxon>Viridiplantae</taxon>
        <taxon>Streptophyta</taxon>
        <taxon>Embryophyta</taxon>
        <taxon>Tracheophyta</taxon>
        <taxon>Spermatophyta</taxon>
        <taxon>Magnoliopsida</taxon>
        <taxon>Liliopsida</taxon>
        <taxon>Poales</taxon>
        <taxon>Poaceae</taxon>
        <taxon>BOP clade</taxon>
        <taxon>Oryzoideae</taxon>
        <taxon>Oryzeae</taxon>
        <taxon>Oryzinae</taxon>
        <taxon>Leersia</taxon>
    </lineage>
</organism>